<accession>A0A0M6ZEY6</accession>
<dbReference type="PANTHER" id="PTHR33359">
    <property type="entry name" value="MOLYBDOPTERIN SYNTHASE SULFUR CARRIER SUBUNIT"/>
    <property type="match status" value="1"/>
</dbReference>
<keyword evidence="5" id="KW-1185">Reference proteome</keyword>
<dbReference type="Proteomes" id="UP000049983">
    <property type="component" value="Unassembled WGS sequence"/>
</dbReference>
<evidence type="ECO:0000256" key="3">
    <source>
        <dbReference type="ARBA" id="ARBA00024247"/>
    </source>
</evidence>
<dbReference type="OrthoDB" id="9800712at2"/>
<dbReference type="NCBIfam" id="TIGR01682">
    <property type="entry name" value="moaD"/>
    <property type="match status" value="1"/>
</dbReference>
<dbReference type="GO" id="GO:0000166">
    <property type="term" value="F:nucleotide binding"/>
    <property type="evidence" value="ECO:0007669"/>
    <property type="project" value="UniProtKB-KW"/>
</dbReference>
<dbReference type="GO" id="GO:0006777">
    <property type="term" value="P:Mo-molybdopterin cofactor biosynthetic process"/>
    <property type="evidence" value="ECO:0007669"/>
    <property type="project" value="InterPro"/>
</dbReference>
<dbReference type="InterPro" id="IPR012675">
    <property type="entry name" value="Beta-grasp_dom_sf"/>
</dbReference>
<dbReference type="PANTHER" id="PTHR33359:SF1">
    <property type="entry name" value="MOLYBDOPTERIN SYNTHASE SULFUR CARRIER SUBUNIT"/>
    <property type="match status" value="1"/>
</dbReference>
<evidence type="ECO:0000256" key="2">
    <source>
        <dbReference type="ARBA" id="ARBA00024200"/>
    </source>
</evidence>
<name>A0A0M6ZEY6_9HYPH</name>
<evidence type="ECO:0000313" key="4">
    <source>
        <dbReference type="EMBL" id="CTQ77476.1"/>
    </source>
</evidence>
<evidence type="ECO:0000256" key="1">
    <source>
        <dbReference type="ARBA" id="ARBA00022741"/>
    </source>
</evidence>
<evidence type="ECO:0000313" key="5">
    <source>
        <dbReference type="Proteomes" id="UP000049983"/>
    </source>
</evidence>
<protein>
    <recommendedName>
        <fullName evidence="3">Molybdopterin synthase sulfur carrier subunit</fullName>
    </recommendedName>
</protein>
<dbReference type="Pfam" id="PF02597">
    <property type="entry name" value="ThiS"/>
    <property type="match status" value="1"/>
</dbReference>
<reference evidence="5" key="1">
    <citation type="submission" date="2015-07" db="EMBL/GenBank/DDBJ databases">
        <authorList>
            <person name="Rodrigo-Torres Lidia"/>
            <person name="Arahal R.David."/>
        </authorList>
    </citation>
    <scope>NUCLEOTIDE SEQUENCE [LARGE SCALE GENOMIC DNA]</scope>
    <source>
        <strain evidence="5">CECT 5096</strain>
    </source>
</reference>
<dbReference type="CDD" id="cd00754">
    <property type="entry name" value="Ubl_MoaD"/>
    <property type="match status" value="1"/>
</dbReference>
<dbReference type="RefSeq" id="WP_055117807.1">
    <property type="nucleotide sequence ID" value="NZ_CANKXR010000004.1"/>
</dbReference>
<proteinExistence type="inferred from homology"/>
<dbReference type="AlphaFoldDB" id="A0A0M6ZEY6"/>
<organism evidence="4 5">
    <name type="scientific">Roseibium album</name>
    <dbReference type="NCBI Taxonomy" id="311410"/>
    <lineage>
        <taxon>Bacteria</taxon>
        <taxon>Pseudomonadati</taxon>
        <taxon>Pseudomonadota</taxon>
        <taxon>Alphaproteobacteria</taxon>
        <taxon>Hyphomicrobiales</taxon>
        <taxon>Stappiaceae</taxon>
        <taxon>Roseibium</taxon>
    </lineage>
</organism>
<gene>
    <name evidence="4" type="primary">moaD</name>
    <name evidence="4" type="ORF">LA5096_05156</name>
</gene>
<dbReference type="SUPFAM" id="SSF54285">
    <property type="entry name" value="MoaD/ThiS"/>
    <property type="match status" value="1"/>
</dbReference>
<sequence>MNIRYFAWVREKVGIEEETIELPSNVKTVSDLIAHLKDLDDYHASAFEEEDAIRVALDQEHVEPDTELGAAREVAFFPPMTGG</sequence>
<dbReference type="InterPro" id="IPR003749">
    <property type="entry name" value="ThiS/MoaD-like"/>
</dbReference>
<dbReference type="GeneID" id="97672418"/>
<dbReference type="STRING" id="311410.LA5095_03874"/>
<dbReference type="InterPro" id="IPR016155">
    <property type="entry name" value="Mopterin_synth/thiamin_S_b"/>
</dbReference>
<comment type="similarity">
    <text evidence="2">Belongs to the MoaD family.</text>
</comment>
<keyword evidence="1" id="KW-0547">Nucleotide-binding</keyword>
<dbReference type="GO" id="GO:1990133">
    <property type="term" value="C:molybdopterin adenylyltransferase complex"/>
    <property type="evidence" value="ECO:0007669"/>
    <property type="project" value="TreeGrafter"/>
</dbReference>
<dbReference type="Gene3D" id="3.10.20.30">
    <property type="match status" value="1"/>
</dbReference>
<dbReference type="EMBL" id="CXWC01000013">
    <property type="protein sequence ID" value="CTQ77476.1"/>
    <property type="molecule type" value="Genomic_DNA"/>
</dbReference>
<dbReference type="InterPro" id="IPR044672">
    <property type="entry name" value="MOCS2A"/>
</dbReference>